<gene>
    <name evidence="1" type="ORF">C2869_16265</name>
</gene>
<dbReference type="AlphaFoldDB" id="A0A2S0VUN9"/>
<proteinExistence type="predicted"/>
<dbReference type="EMBL" id="CP026604">
    <property type="protein sequence ID" value="AWB67882.1"/>
    <property type="molecule type" value="Genomic_DNA"/>
</dbReference>
<dbReference type="Gene3D" id="1.10.260.40">
    <property type="entry name" value="lambda repressor-like DNA-binding domains"/>
    <property type="match status" value="1"/>
</dbReference>
<dbReference type="SUPFAM" id="SSF47413">
    <property type="entry name" value="lambda repressor-like DNA-binding domains"/>
    <property type="match status" value="1"/>
</dbReference>
<keyword evidence="2" id="KW-1185">Reference proteome</keyword>
<name>A0A2S0VUN9_9ALTE</name>
<accession>A0A2S0VUN9</accession>
<sequence>MKTIHHPDYRKLIGWLTAERKFKKMDQTAVSEAMGWPNHTLLSKTERLERKLDVLEFVQLCKVLEVDPKEGIEILTQEKPTI</sequence>
<dbReference type="Proteomes" id="UP000244441">
    <property type="component" value="Chromosome"/>
</dbReference>
<dbReference type="OrthoDB" id="9803379at2"/>
<evidence type="ECO:0000313" key="2">
    <source>
        <dbReference type="Proteomes" id="UP000244441"/>
    </source>
</evidence>
<protein>
    <submittedName>
        <fullName evidence="1">Transcriptional regulator</fullName>
    </submittedName>
</protein>
<dbReference type="GO" id="GO:0003677">
    <property type="term" value="F:DNA binding"/>
    <property type="evidence" value="ECO:0007669"/>
    <property type="project" value="InterPro"/>
</dbReference>
<dbReference type="InterPro" id="IPR010982">
    <property type="entry name" value="Lambda_DNA-bd_dom_sf"/>
</dbReference>
<reference evidence="1 2" key="1">
    <citation type="submission" date="2018-01" db="EMBL/GenBank/DDBJ databases">
        <title>Genome sequence of a Cantenovulum-like bacteria.</title>
        <authorList>
            <person name="Tan W.R."/>
            <person name="Lau N.-S."/>
            <person name="Go F."/>
            <person name="Amirul A.-A.A."/>
        </authorList>
    </citation>
    <scope>NUCLEOTIDE SEQUENCE [LARGE SCALE GENOMIC DNA]</scope>
    <source>
        <strain evidence="1 2">CCB-QB4</strain>
    </source>
</reference>
<evidence type="ECO:0000313" key="1">
    <source>
        <dbReference type="EMBL" id="AWB67882.1"/>
    </source>
</evidence>
<dbReference type="KEGG" id="cate:C2869_16265"/>
<organism evidence="1 2">
    <name type="scientific">Saccharobesus litoralis</name>
    <dbReference type="NCBI Taxonomy" id="2172099"/>
    <lineage>
        <taxon>Bacteria</taxon>
        <taxon>Pseudomonadati</taxon>
        <taxon>Pseudomonadota</taxon>
        <taxon>Gammaproteobacteria</taxon>
        <taxon>Alteromonadales</taxon>
        <taxon>Alteromonadaceae</taxon>
        <taxon>Saccharobesus</taxon>
    </lineage>
</organism>
<dbReference type="RefSeq" id="WP_108603948.1">
    <property type="nucleotide sequence ID" value="NZ_CP026604.1"/>
</dbReference>